<dbReference type="EMBL" id="SNYN01000030">
    <property type="protein sequence ID" value="TDQ45612.1"/>
    <property type="molecule type" value="Genomic_DNA"/>
</dbReference>
<feature type="compositionally biased region" description="Pro residues" evidence="1">
    <location>
        <begin position="100"/>
        <end position="111"/>
    </location>
</feature>
<evidence type="ECO:0000313" key="3">
    <source>
        <dbReference type="EMBL" id="TDQ45612.1"/>
    </source>
</evidence>
<organism evidence="3 4">
    <name type="scientific">Actinorugispora endophytica</name>
    <dbReference type="NCBI Taxonomy" id="1605990"/>
    <lineage>
        <taxon>Bacteria</taxon>
        <taxon>Bacillati</taxon>
        <taxon>Actinomycetota</taxon>
        <taxon>Actinomycetes</taxon>
        <taxon>Streptosporangiales</taxon>
        <taxon>Nocardiopsidaceae</taxon>
        <taxon>Actinorugispora</taxon>
    </lineage>
</organism>
<proteinExistence type="predicted"/>
<evidence type="ECO:0000256" key="1">
    <source>
        <dbReference type="SAM" id="MobiDB-lite"/>
    </source>
</evidence>
<comment type="caution">
    <text evidence="3">The sequence shown here is derived from an EMBL/GenBank/DDBJ whole genome shotgun (WGS) entry which is preliminary data.</text>
</comment>
<dbReference type="RefSeq" id="WP_133743430.1">
    <property type="nucleotide sequence ID" value="NZ_SNYN01000030.1"/>
</dbReference>
<feature type="region of interest" description="Disordered" evidence="1">
    <location>
        <begin position="70"/>
        <end position="129"/>
    </location>
</feature>
<accession>A0A4R6UH10</accession>
<evidence type="ECO:0000313" key="4">
    <source>
        <dbReference type="Proteomes" id="UP000295281"/>
    </source>
</evidence>
<feature type="signal peptide" evidence="2">
    <location>
        <begin position="1"/>
        <end position="27"/>
    </location>
</feature>
<name>A0A4R6UH10_9ACTN</name>
<dbReference type="Proteomes" id="UP000295281">
    <property type="component" value="Unassembled WGS sequence"/>
</dbReference>
<dbReference type="OrthoDB" id="3436999at2"/>
<keyword evidence="2" id="KW-0732">Signal</keyword>
<keyword evidence="4" id="KW-1185">Reference proteome</keyword>
<protein>
    <submittedName>
        <fullName evidence="3">Uncharacterized protein</fullName>
    </submittedName>
</protein>
<feature type="chain" id="PRO_5020288078" evidence="2">
    <location>
        <begin position="28"/>
        <end position="129"/>
    </location>
</feature>
<feature type="region of interest" description="Disordered" evidence="1">
    <location>
        <begin position="28"/>
        <end position="50"/>
    </location>
</feature>
<evidence type="ECO:0000256" key="2">
    <source>
        <dbReference type="SAM" id="SignalP"/>
    </source>
</evidence>
<gene>
    <name evidence="3" type="ORF">EV190_13011</name>
</gene>
<sequence length="129" mass="13039">MVTTVSRALAALLAAMLVLLCAPSVAAQDREDAPARSGRTSSAGLWPHAVAGPVSDSFSIALALAKWSGEQQRAVPRDLPDGYTPPPVSAPGPGHAWGRVPPPESGPPPDAAPDSGLPPGRAPPLTTLT</sequence>
<reference evidence="3 4" key="1">
    <citation type="submission" date="2019-03" db="EMBL/GenBank/DDBJ databases">
        <title>Genomic Encyclopedia of Type Strains, Phase IV (KMG-IV): sequencing the most valuable type-strain genomes for metagenomic binning, comparative biology and taxonomic classification.</title>
        <authorList>
            <person name="Goeker M."/>
        </authorList>
    </citation>
    <scope>NUCLEOTIDE SEQUENCE [LARGE SCALE GENOMIC DNA]</scope>
    <source>
        <strain evidence="3 4">DSM 46770</strain>
    </source>
</reference>
<dbReference type="AlphaFoldDB" id="A0A4R6UH10"/>